<dbReference type="OrthoDB" id="2057977at2"/>
<dbReference type="InterPro" id="IPR009839">
    <property type="entry name" value="SseB_N"/>
</dbReference>
<keyword evidence="4" id="KW-1185">Reference proteome</keyword>
<dbReference type="EMBL" id="FOXO01000022">
    <property type="protein sequence ID" value="SFQ18488.1"/>
    <property type="molecule type" value="Genomic_DNA"/>
</dbReference>
<dbReference type="Proteomes" id="UP000182624">
    <property type="component" value="Unassembled WGS sequence"/>
</dbReference>
<feature type="region of interest" description="Disordered" evidence="1">
    <location>
        <begin position="1"/>
        <end position="25"/>
    </location>
</feature>
<dbReference type="Pfam" id="PF07179">
    <property type="entry name" value="SseB"/>
    <property type="match status" value="1"/>
</dbReference>
<evidence type="ECO:0000313" key="3">
    <source>
        <dbReference type="EMBL" id="SFQ18488.1"/>
    </source>
</evidence>
<dbReference type="RefSeq" id="WP_074889914.1">
    <property type="nucleotide sequence ID" value="NZ_FOXO01000022.1"/>
</dbReference>
<evidence type="ECO:0000259" key="2">
    <source>
        <dbReference type="Pfam" id="PF07179"/>
    </source>
</evidence>
<protein>
    <submittedName>
        <fullName evidence="3">SseB protein N-terminal domain-containing protein</fullName>
    </submittedName>
</protein>
<sequence>MGLFDLFGGKKNGAGEEVSKEQELLSSKEKEIEAARKAHAELTWPTIPKLNPVNIKDAETHDMEETVSPERKSEVGQLIYEPDISIDALVDLSGQELLFLLTAMEVFTKTAPLPDFEKNHRKVYNEVLGRLRDSKDLYVLYDTSTGYPFIDHGFANVYFEEELAEKARSMFEGQYRKLVVRKVKVENDEAPANVRRGFFDYLYYIGIENLIVDNGAYRARFKRNEIVVSPMDWNSDRKDASPVNPELNFAMIDFLEELRWPVAYEKRADVLKAKEVRMLSLIRNANYIIPMQHEGPAEVMEDGRIRMGKDTKLKFLVMKTKDDKQFLPVYTDAIEFSKKLTGTEWNAAVFKYQDILKFVQDKEGIRINPNGQGIVLPKDRMMAIEIAAQQAAIMRGKAGIKPQQTGSAASMSEDAAVQAALNQAMAKMNEKRNTEDFKESEEQ</sequence>
<name>A0A1I5WFX6_9FIRM</name>
<dbReference type="AlphaFoldDB" id="A0A1I5WFX6"/>
<proteinExistence type="predicted"/>
<reference evidence="4" key="1">
    <citation type="submission" date="2016-10" db="EMBL/GenBank/DDBJ databases">
        <authorList>
            <person name="Varghese N."/>
            <person name="Submissions S."/>
        </authorList>
    </citation>
    <scope>NUCLEOTIDE SEQUENCE [LARGE SCALE GENOMIC DNA]</scope>
    <source>
        <strain evidence="4">P18</strain>
    </source>
</reference>
<accession>A0A1I5WFX6</accession>
<feature type="domain" description="SseB protein N-terminal" evidence="2">
    <location>
        <begin position="272"/>
        <end position="380"/>
    </location>
</feature>
<evidence type="ECO:0000313" key="4">
    <source>
        <dbReference type="Proteomes" id="UP000182624"/>
    </source>
</evidence>
<evidence type="ECO:0000256" key="1">
    <source>
        <dbReference type="SAM" id="MobiDB-lite"/>
    </source>
</evidence>
<gene>
    <name evidence="3" type="ORF">SAMN04487928_12231</name>
</gene>
<organism evidence="3 4">
    <name type="scientific">Butyrivibrio proteoclasticus</name>
    <dbReference type="NCBI Taxonomy" id="43305"/>
    <lineage>
        <taxon>Bacteria</taxon>
        <taxon>Bacillati</taxon>
        <taxon>Bacillota</taxon>
        <taxon>Clostridia</taxon>
        <taxon>Lachnospirales</taxon>
        <taxon>Lachnospiraceae</taxon>
        <taxon>Butyrivibrio</taxon>
    </lineage>
</organism>
<feature type="compositionally biased region" description="Basic and acidic residues" evidence="1">
    <location>
        <begin position="13"/>
        <end position="25"/>
    </location>
</feature>